<dbReference type="SUPFAM" id="SSF53335">
    <property type="entry name" value="S-adenosyl-L-methionine-dependent methyltransferases"/>
    <property type="match status" value="1"/>
</dbReference>
<dbReference type="GO" id="GO:0003676">
    <property type="term" value="F:nucleic acid binding"/>
    <property type="evidence" value="ECO:0007669"/>
    <property type="project" value="InterPro"/>
</dbReference>
<dbReference type="PANTHER" id="PTHR47739:SF1">
    <property type="entry name" value="TRNA1(VAL) (ADENINE(37)-N6)-METHYLTRANSFERASE"/>
    <property type="match status" value="1"/>
</dbReference>
<dbReference type="Gene3D" id="3.40.50.150">
    <property type="entry name" value="Vaccinia Virus protein VP39"/>
    <property type="match status" value="1"/>
</dbReference>
<dbReference type="InterPro" id="IPR007848">
    <property type="entry name" value="Small_mtfrase_dom"/>
</dbReference>
<evidence type="ECO:0000259" key="3">
    <source>
        <dbReference type="Pfam" id="PF05175"/>
    </source>
</evidence>
<evidence type="ECO:0000313" key="6">
    <source>
        <dbReference type="Proteomes" id="UP000289946"/>
    </source>
</evidence>
<dbReference type="Proteomes" id="UP000290174">
    <property type="component" value="Unassembled WGS sequence"/>
</dbReference>
<dbReference type="Proteomes" id="UP000289946">
    <property type="component" value="Unassembled WGS sequence"/>
</dbReference>
<evidence type="ECO:0000256" key="2">
    <source>
        <dbReference type="ARBA" id="ARBA00022691"/>
    </source>
</evidence>
<dbReference type="InterPro" id="IPR002052">
    <property type="entry name" value="DNA_methylase_N6_adenine_CS"/>
</dbReference>
<dbReference type="RefSeq" id="WP_128935550.1">
    <property type="nucleotide sequence ID" value="NZ_CP022221.1"/>
</dbReference>
<proteinExistence type="predicted"/>
<dbReference type="PROSITE" id="PS00092">
    <property type="entry name" value="N6_MTASE"/>
    <property type="match status" value="1"/>
</dbReference>
<dbReference type="PANTHER" id="PTHR47739">
    <property type="entry name" value="TRNA1(VAL) (ADENINE(37)-N6)-METHYLTRANSFERASE"/>
    <property type="match status" value="1"/>
</dbReference>
<keyword evidence="5" id="KW-0808">Transferase</keyword>
<gene>
    <name evidence="5" type="ORF">EAS61_01370</name>
    <name evidence="4" type="ORF">EAS62_36450</name>
</gene>
<comment type="caution">
    <text evidence="5">The sequence shown here is derived from an EMBL/GenBank/DDBJ whole genome shotgun (WGS) entry which is preliminary data.</text>
</comment>
<reference evidence="5 7" key="1">
    <citation type="submission" date="2018-11" db="EMBL/GenBank/DDBJ databases">
        <title>Bradyrhizobium sp. nov., isolated from effective nodules of peanut in China.</title>
        <authorList>
            <person name="Li Y."/>
        </authorList>
    </citation>
    <scope>NUCLEOTIDE SEQUENCE [LARGE SCALE GENOMIC DNA]</scope>
    <source>
        <strain evidence="5 7">CCBAU 51770</strain>
        <strain evidence="4 6">CCBAU 51781</strain>
    </source>
</reference>
<accession>A0A4Q0R1A8</accession>
<feature type="domain" description="Methyltransferase small" evidence="3">
    <location>
        <begin position="35"/>
        <end position="178"/>
    </location>
</feature>
<dbReference type="AlphaFoldDB" id="A0A4Q0R1A8"/>
<evidence type="ECO:0000313" key="5">
    <source>
        <dbReference type="EMBL" id="RXH03152.1"/>
    </source>
</evidence>
<dbReference type="GO" id="GO:0032259">
    <property type="term" value="P:methylation"/>
    <property type="evidence" value="ECO:0007669"/>
    <property type="project" value="UniProtKB-KW"/>
</dbReference>
<name>A0A4Q0R1A8_9BRAD</name>
<dbReference type="EMBL" id="RKMK01000001">
    <property type="protein sequence ID" value="RXH03152.1"/>
    <property type="molecule type" value="Genomic_DNA"/>
</dbReference>
<organism evidence="5 7">
    <name type="scientific">Bradyrhizobium zhanjiangense</name>
    <dbReference type="NCBI Taxonomy" id="1325107"/>
    <lineage>
        <taxon>Bacteria</taxon>
        <taxon>Pseudomonadati</taxon>
        <taxon>Pseudomonadota</taxon>
        <taxon>Alphaproteobacteria</taxon>
        <taxon>Hyphomicrobiales</taxon>
        <taxon>Nitrobacteraceae</taxon>
        <taxon>Bradyrhizobium</taxon>
    </lineage>
</organism>
<dbReference type="InterPro" id="IPR050210">
    <property type="entry name" value="tRNA_Adenine-N(6)_MTase"/>
</dbReference>
<keyword evidence="1 5" id="KW-0489">Methyltransferase</keyword>
<evidence type="ECO:0000256" key="1">
    <source>
        <dbReference type="ARBA" id="ARBA00022603"/>
    </source>
</evidence>
<dbReference type="EMBL" id="RDRA01000031">
    <property type="protein sequence ID" value="RXG87016.1"/>
    <property type="molecule type" value="Genomic_DNA"/>
</dbReference>
<dbReference type="Pfam" id="PF05175">
    <property type="entry name" value="MTS"/>
    <property type="match status" value="1"/>
</dbReference>
<keyword evidence="6" id="KW-1185">Reference proteome</keyword>
<dbReference type="GO" id="GO:0008170">
    <property type="term" value="F:N-methyltransferase activity"/>
    <property type="evidence" value="ECO:0007669"/>
    <property type="project" value="UniProtKB-ARBA"/>
</dbReference>
<evidence type="ECO:0000313" key="4">
    <source>
        <dbReference type="EMBL" id="RXG87016.1"/>
    </source>
</evidence>
<sequence length="255" mass="26585">MIEAPADITEDAFLGGQLRLKQKRSGHRAGHDAILLAAATEARAGDRVVDLGAGIGAAGLALARRVAGINLSLVEIDPELAELARANAAANGIAAEAIVLDVTADAQAFAAHGLVPDSVDVVLMNPPFNDPARHRGSPDQARHTAHVASEETLNAWVHAARRILRSNGVLTLIWRADGIADVLAALSRGFGSLSILPVHGEAGRPAIRVLVRAVKGGRAPTRLLPGLMLNDESGVPKKEVKEILEGRAVLPLAEP</sequence>
<protein>
    <submittedName>
        <fullName evidence="5">Methyltransferase domain-containing protein</fullName>
    </submittedName>
</protein>
<dbReference type="GO" id="GO:0008757">
    <property type="term" value="F:S-adenosylmethionine-dependent methyltransferase activity"/>
    <property type="evidence" value="ECO:0007669"/>
    <property type="project" value="UniProtKB-ARBA"/>
</dbReference>
<evidence type="ECO:0000313" key="7">
    <source>
        <dbReference type="Proteomes" id="UP000290174"/>
    </source>
</evidence>
<dbReference type="InterPro" id="IPR029063">
    <property type="entry name" value="SAM-dependent_MTases_sf"/>
</dbReference>
<keyword evidence="2" id="KW-0949">S-adenosyl-L-methionine</keyword>